<reference evidence="3 5" key="2">
    <citation type="submission" date="2021-03" db="EMBL/GenBank/DDBJ databases">
        <title>Mucilaginibacter strains isolated from gold and copper mining confer multi heavy-metal resistance.</title>
        <authorList>
            <person name="Li Y."/>
        </authorList>
    </citation>
    <scope>NUCLEOTIDE SEQUENCE [LARGE SCALE GENOMIC DNA]</scope>
    <source>
        <strain evidence="3 5">P2-4</strain>
    </source>
</reference>
<feature type="transmembrane region" description="Helical" evidence="1">
    <location>
        <begin position="304"/>
        <end position="321"/>
    </location>
</feature>
<dbReference type="Proteomes" id="UP000663940">
    <property type="component" value="Chromosome"/>
</dbReference>
<accession>A0AAE6MKR7</accession>
<evidence type="ECO:0000313" key="3">
    <source>
        <dbReference type="EMBL" id="QTE50326.1"/>
    </source>
</evidence>
<reference evidence="2 4" key="1">
    <citation type="submission" date="2019-08" db="EMBL/GenBank/DDBJ databases">
        <title>Comparative genome analysis confer to the adaptation heavy metal polluted environment.</title>
        <authorList>
            <person name="Li Y."/>
        </authorList>
    </citation>
    <scope>NUCLEOTIDE SEQUENCE [LARGE SCALE GENOMIC DNA]</scope>
    <source>
        <strain evidence="2 4">P2</strain>
    </source>
</reference>
<feature type="transmembrane region" description="Helical" evidence="1">
    <location>
        <begin position="111"/>
        <end position="129"/>
    </location>
</feature>
<evidence type="ECO:0000313" key="2">
    <source>
        <dbReference type="EMBL" id="QEM07128.1"/>
    </source>
</evidence>
<dbReference type="EMBL" id="CP071880">
    <property type="protein sequence ID" value="QTE50326.1"/>
    <property type="molecule type" value="Genomic_DNA"/>
</dbReference>
<sequence length="544" mass="62791">MKLKNIKYLIACIIMLLLAFLQCYKAVHDLHWAFEPDFDRDIGYIRTTLNGHYGTDPNYLGQYMWYNPLLYLSEAAVVQITGLPINIVVARAGMFLNLLGPIFFFIMARKLFDYKIALAALLSFLFLATGNMPGWGGATYSPLQLADCYVQFIFYLNIFLCYKAFSTQKIRWFIVLGIFLGISFLGHAAPTIIIILMMILLQGQKIIIAIRQKELSLVKTYFLQGFFTVIPFLIFSFPFLYFVLIKYHLHFVNRTILQCAPGIFARAKTIELLKLNLTFSLLIAVIGFVVFYKKYDNPLIKKIIFYWFYITLFMYLYEAVLPAANRILHITLPDTIPALHYFFYLKGVQSVFFGFGFVYLLDVIIDWIKDYALKKYSTKFSAALSSNLFVFSVLAYALIYYPIYSNRTDFVIPRQQALAKEKETDKIEVYSFIVKNLPLDQVMLCKHDQSLFPVMATGIKMVSVEVYFSNPYISYEERENDRNDMLSYLSTSGPSSAATLFAKYKVSYVLLPNPDFEKLKTPPFLSARVIFKNNSFTIISLTAK</sequence>
<feature type="transmembrane region" description="Helical" evidence="1">
    <location>
        <begin position="382"/>
        <end position="403"/>
    </location>
</feature>
<feature type="transmembrane region" description="Helical" evidence="1">
    <location>
        <begin position="273"/>
        <end position="292"/>
    </location>
</feature>
<feature type="transmembrane region" description="Helical" evidence="1">
    <location>
        <begin position="221"/>
        <end position="244"/>
    </location>
</feature>
<feature type="transmembrane region" description="Helical" evidence="1">
    <location>
        <begin position="149"/>
        <end position="165"/>
    </location>
</feature>
<feature type="transmembrane region" description="Helical" evidence="1">
    <location>
        <begin position="172"/>
        <end position="201"/>
    </location>
</feature>
<name>A0AAE6MKR7_9SPHI</name>
<keyword evidence="5" id="KW-1185">Reference proteome</keyword>
<dbReference type="AlphaFoldDB" id="A0AAE6MKR7"/>
<evidence type="ECO:0000313" key="4">
    <source>
        <dbReference type="Proteomes" id="UP000250557"/>
    </source>
</evidence>
<feature type="transmembrane region" description="Helical" evidence="1">
    <location>
        <begin position="76"/>
        <end position="99"/>
    </location>
</feature>
<organism evidence="2 4">
    <name type="scientific">Mucilaginibacter rubeus</name>
    <dbReference type="NCBI Taxonomy" id="2027860"/>
    <lineage>
        <taxon>Bacteria</taxon>
        <taxon>Pseudomonadati</taxon>
        <taxon>Bacteroidota</taxon>
        <taxon>Sphingobacteriia</taxon>
        <taxon>Sphingobacteriales</taxon>
        <taxon>Sphingobacteriaceae</taxon>
        <taxon>Mucilaginibacter</taxon>
    </lineage>
</organism>
<evidence type="ECO:0000256" key="1">
    <source>
        <dbReference type="SAM" id="Phobius"/>
    </source>
</evidence>
<keyword evidence="1" id="KW-1133">Transmembrane helix</keyword>
<protein>
    <submittedName>
        <fullName evidence="2">Uncharacterized protein</fullName>
    </submittedName>
</protein>
<dbReference type="Proteomes" id="UP000250557">
    <property type="component" value="Chromosome"/>
</dbReference>
<feature type="transmembrane region" description="Helical" evidence="1">
    <location>
        <begin position="341"/>
        <end position="361"/>
    </location>
</feature>
<evidence type="ECO:0000313" key="5">
    <source>
        <dbReference type="Proteomes" id="UP000663940"/>
    </source>
</evidence>
<dbReference type="EMBL" id="CP043451">
    <property type="protein sequence ID" value="QEM07128.1"/>
    <property type="molecule type" value="Genomic_DNA"/>
</dbReference>
<keyword evidence="1" id="KW-0472">Membrane</keyword>
<keyword evidence="1" id="KW-0812">Transmembrane</keyword>
<dbReference type="RefSeq" id="WP_112658766.1">
    <property type="nucleotide sequence ID" value="NZ_CP043451.1"/>
</dbReference>
<proteinExistence type="predicted"/>
<gene>
    <name evidence="2" type="ORF">DIU31_027825</name>
    <name evidence="3" type="ORF">J3L21_33195</name>
</gene>